<evidence type="ECO:0008006" key="4">
    <source>
        <dbReference type="Google" id="ProtNLM"/>
    </source>
</evidence>
<dbReference type="PANTHER" id="PTHR32309">
    <property type="entry name" value="TYROSINE-PROTEIN KINASE"/>
    <property type="match status" value="1"/>
</dbReference>
<gene>
    <name evidence="2" type="ORF">F3059_12715</name>
</gene>
<evidence type="ECO:0000313" key="3">
    <source>
        <dbReference type="Proteomes" id="UP000435357"/>
    </source>
</evidence>
<evidence type="ECO:0000256" key="1">
    <source>
        <dbReference type="SAM" id="Phobius"/>
    </source>
</evidence>
<keyword evidence="3" id="KW-1185">Reference proteome</keyword>
<dbReference type="RefSeq" id="WP_151169866.1">
    <property type="nucleotide sequence ID" value="NZ_WACR01000012.1"/>
</dbReference>
<dbReference type="InterPro" id="IPR050445">
    <property type="entry name" value="Bact_polysacc_biosynth/exp"/>
</dbReference>
<evidence type="ECO:0000313" key="2">
    <source>
        <dbReference type="EMBL" id="KAB1062145.1"/>
    </source>
</evidence>
<feature type="transmembrane region" description="Helical" evidence="1">
    <location>
        <begin position="27"/>
        <end position="45"/>
    </location>
</feature>
<dbReference type="GO" id="GO:0004713">
    <property type="term" value="F:protein tyrosine kinase activity"/>
    <property type="evidence" value="ECO:0007669"/>
    <property type="project" value="TreeGrafter"/>
</dbReference>
<dbReference type="AlphaFoldDB" id="A0A6N6M4F6"/>
<sequence>MTDQTQNKAEFDSSNLIVFLLRYRKPLIIVSVLAAIVSSVVSLLIEEKYNSSVIFFPAQNSSLSKAVMTEDAQGKNDISTFGEEEQAEAMLQILNSDKIKWKIWGKYNLMEHYEIDPEAEYAKTRLGQEWESNVNFKRTEFNSIRIDVLDKDPQMAANIANDIASLVDSTKNEMLRERARDALVVIEQEYKDLSNYMQTLDDSLTILRNKGVHEYEKQIEQLTKVYYEAISNNNQRAIRTLEAKLDTLAKYGSAYKSMTENLEFLRERFVLIQGKYEEVKVDANQSVSHKFVVNRAVPQEKKAYPVRWLIVVVSTLSAFLLTILVIIGYENFRRLRSSEKK</sequence>
<organism evidence="2 3">
    <name type="scientific">Salibacter halophilus</name>
    <dbReference type="NCBI Taxonomy" id="1803916"/>
    <lineage>
        <taxon>Bacteria</taxon>
        <taxon>Pseudomonadati</taxon>
        <taxon>Bacteroidota</taxon>
        <taxon>Flavobacteriia</taxon>
        <taxon>Flavobacteriales</taxon>
        <taxon>Salibacteraceae</taxon>
        <taxon>Salibacter</taxon>
    </lineage>
</organism>
<reference evidence="2 3" key="1">
    <citation type="submission" date="2019-09" db="EMBL/GenBank/DDBJ databases">
        <title>Genomes of Cryomorphaceae.</title>
        <authorList>
            <person name="Bowman J.P."/>
        </authorList>
    </citation>
    <scope>NUCLEOTIDE SEQUENCE [LARGE SCALE GENOMIC DNA]</scope>
    <source>
        <strain evidence="2 3">KCTC 52047</strain>
    </source>
</reference>
<protein>
    <recommendedName>
        <fullName evidence="4">Polysaccharide chain length determinant N-terminal domain-containing protein</fullName>
    </recommendedName>
</protein>
<proteinExistence type="predicted"/>
<keyword evidence="1" id="KW-1133">Transmembrane helix</keyword>
<comment type="caution">
    <text evidence="2">The sequence shown here is derived from an EMBL/GenBank/DDBJ whole genome shotgun (WGS) entry which is preliminary data.</text>
</comment>
<dbReference type="OrthoDB" id="1524741at2"/>
<accession>A0A6N6M4F6</accession>
<dbReference type="EMBL" id="WACR01000012">
    <property type="protein sequence ID" value="KAB1062145.1"/>
    <property type="molecule type" value="Genomic_DNA"/>
</dbReference>
<dbReference type="GO" id="GO:0005886">
    <property type="term" value="C:plasma membrane"/>
    <property type="evidence" value="ECO:0007669"/>
    <property type="project" value="TreeGrafter"/>
</dbReference>
<name>A0A6N6M4F6_9FLAO</name>
<dbReference type="Proteomes" id="UP000435357">
    <property type="component" value="Unassembled WGS sequence"/>
</dbReference>
<feature type="transmembrane region" description="Helical" evidence="1">
    <location>
        <begin position="308"/>
        <end position="332"/>
    </location>
</feature>
<keyword evidence="1" id="KW-0812">Transmembrane</keyword>
<dbReference type="PANTHER" id="PTHR32309:SF13">
    <property type="entry name" value="FERRIC ENTEROBACTIN TRANSPORT PROTEIN FEPE"/>
    <property type="match status" value="1"/>
</dbReference>
<keyword evidence="1" id="KW-0472">Membrane</keyword>